<feature type="transmembrane region" description="Helical" evidence="6">
    <location>
        <begin position="333"/>
        <end position="355"/>
    </location>
</feature>
<feature type="transmembrane region" description="Helical" evidence="6">
    <location>
        <begin position="20"/>
        <end position="45"/>
    </location>
</feature>
<keyword evidence="2" id="KW-1003">Cell membrane</keyword>
<feature type="transmembrane region" description="Helical" evidence="6">
    <location>
        <begin position="186"/>
        <end position="206"/>
    </location>
</feature>
<dbReference type="AlphaFoldDB" id="A0A418X5A0"/>
<protein>
    <submittedName>
        <fullName evidence="7">MFS transporter</fullName>
    </submittedName>
</protein>
<dbReference type="GO" id="GO:0005886">
    <property type="term" value="C:plasma membrane"/>
    <property type="evidence" value="ECO:0007669"/>
    <property type="project" value="UniProtKB-SubCell"/>
</dbReference>
<dbReference type="InterPro" id="IPR011701">
    <property type="entry name" value="MFS"/>
</dbReference>
<comment type="subcellular location">
    <subcellularLocation>
        <location evidence="1">Cell membrane</location>
        <topology evidence="1">Multi-pass membrane protein</topology>
    </subcellularLocation>
</comment>
<organism evidence="7 8">
    <name type="scientific">Noviherbaspirillum cavernae</name>
    <dbReference type="NCBI Taxonomy" id="2320862"/>
    <lineage>
        <taxon>Bacteria</taxon>
        <taxon>Pseudomonadati</taxon>
        <taxon>Pseudomonadota</taxon>
        <taxon>Betaproteobacteria</taxon>
        <taxon>Burkholderiales</taxon>
        <taxon>Oxalobacteraceae</taxon>
        <taxon>Noviherbaspirillum</taxon>
    </lineage>
</organism>
<keyword evidence="3 6" id="KW-0812">Transmembrane</keyword>
<dbReference type="CDD" id="cd06173">
    <property type="entry name" value="MFS_MefA_like"/>
    <property type="match status" value="1"/>
</dbReference>
<dbReference type="InterPro" id="IPR036259">
    <property type="entry name" value="MFS_trans_sf"/>
</dbReference>
<feature type="transmembrane region" description="Helical" evidence="6">
    <location>
        <begin position="367"/>
        <end position="390"/>
    </location>
</feature>
<gene>
    <name evidence="7" type="ORF">D3870_18165</name>
</gene>
<dbReference type="Proteomes" id="UP000285190">
    <property type="component" value="Unassembled WGS sequence"/>
</dbReference>
<sequence length="433" mass="45250">MPEKESTALRGQLLKDRNFFWLLAGALISMLGDQFTLIALPWLVLKMTGDTLALGTVLALVAVPRALFILIGGAVVDRYSPKRVMMLTKYINTLLLGVLAALVLTGAATLWMVYALALCIGLSTAFSIPSGTAIMQHVVPREHLQAANSMMMGLRQLSMFAGPLLAGVLIALSGNEASGAVTDAKGLGLAFLFDAFSFALSAWTLAKVGLRTGTATQPAGAQSTMHAVAEGLRHCWNDRSLRTCFLYWAAVAFFVSGPIQVAMPVLADGLPQGAAAFGALAGAYGAGTLVGMIVSGIKPKLRVGNLGMTMLLIDAVIGALFIPVGLISAAWQGVVLLLAIGVLGGFLQVTVYTWLQGRVPPAMLGRTMSVFMFIFMGIAPMAAAATGWVMRVATPAQLFIGSGALLLGIVATTFATSGMRFVADAGAMPQTRP</sequence>
<dbReference type="Pfam" id="PF07690">
    <property type="entry name" value="MFS_1"/>
    <property type="match status" value="1"/>
</dbReference>
<dbReference type="RefSeq" id="WP_119741353.1">
    <property type="nucleotide sequence ID" value="NZ_QYUN01000002.1"/>
</dbReference>
<evidence type="ECO:0000256" key="3">
    <source>
        <dbReference type="ARBA" id="ARBA00022692"/>
    </source>
</evidence>
<feature type="transmembrane region" description="Helical" evidence="6">
    <location>
        <begin position="396"/>
        <end position="423"/>
    </location>
</feature>
<evidence type="ECO:0000313" key="8">
    <source>
        <dbReference type="Proteomes" id="UP000285190"/>
    </source>
</evidence>
<evidence type="ECO:0000256" key="4">
    <source>
        <dbReference type="ARBA" id="ARBA00022989"/>
    </source>
</evidence>
<name>A0A418X5A0_9BURK</name>
<dbReference type="OrthoDB" id="69054at2"/>
<feature type="transmembrane region" description="Helical" evidence="6">
    <location>
        <begin position="87"/>
        <end position="105"/>
    </location>
</feature>
<feature type="transmembrane region" description="Helical" evidence="6">
    <location>
        <begin position="51"/>
        <end position="75"/>
    </location>
</feature>
<comment type="caution">
    <text evidence="7">The sequence shown here is derived from an EMBL/GenBank/DDBJ whole genome shotgun (WGS) entry which is preliminary data.</text>
</comment>
<evidence type="ECO:0000313" key="7">
    <source>
        <dbReference type="EMBL" id="RJG07664.1"/>
    </source>
</evidence>
<dbReference type="Gene3D" id="1.20.1250.20">
    <property type="entry name" value="MFS general substrate transporter like domains"/>
    <property type="match status" value="1"/>
</dbReference>
<feature type="transmembrane region" description="Helical" evidence="6">
    <location>
        <begin position="156"/>
        <end position="174"/>
    </location>
</feature>
<feature type="transmembrane region" description="Helical" evidence="6">
    <location>
        <begin position="273"/>
        <end position="294"/>
    </location>
</feature>
<keyword evidence="8" id="KW-1185">Reference proteome</keyword>
<proteinExistence type="predicted"/>
<feature type="transmembrane region" description="Helical" evidence="6">
    <location>
        <begin position="245"/>
        <end position="267"/>
    </location>
</feature>
<keyword evidence="5 6" id="KW-0472">Membrane</keyword>
<reference evidence="7 8" key="1">
    <citation type="submission" date="2018-09" db="EMBL/GenBank/DDBJ databases">
        <authorList>
            <person name="Zhu H."/>
        </authorList>
    </citation>
    <scope>NUCLEOTIDE SEQUENCE [LARGE SCALE GENOMIC DNA]</scope>
    <source>
        <strain evidence="7 8">K2R10-39</strain>
    </source>
</reference>
<dbReference type="PANTHER" id="PTHR23513:SF6">
    <property type="entry name" value="MAJOR FACILITATOR SUPERFAMILY ASSOCIATED DOMAIN-CONTAINING PROTEIN"/>
    <property type="match status" value="1"/>
</dbReference>
<dbReference type="SUPFAM" id="SSF103473">
    <property type="entry name" value="MFS general substrate transporter"/>
    <property type="match status" value="1"/>
</dbReference>
<evidence type="ECO:0000256" key="6">
    <source>
        <dbReference type="SAM" id="Phobius"/>
    </source>
</evidence>
<evidence type="ECO:0000256" key="5">
    <source>
        <dbReference type="ARBA" id="ARBA00023136"/>
    </source>
</evidence>
<evidence type="ECO:0000256" key="2">
    <source>
        <dbReference type="ARBA" id="ARBA00022475"/>
    </source>
</evidence>
<dbReference type="EMBL" id="QYUN01000002">
    <property type="protein sequence ID" value="RJG07664.1"/>
    <property type="molecule type" value="Genomic_DNA"/>
</dbReference>
<dbReference type="PANTHER" id="PTHR23513">
    <property type="entry name" value="INTEGRAL MEMBRANE EFFLUX PROTEIN-RELATED"/>
    <property type="match status" value="1"/>
</dbReference>
<feature type="transmembrane region" description="Helical" evidence="6">
    <location>
        <begin position="306"/>
        <end position="327"/>
    </location>
</feature>
<dbReference type="GO" id="GO:0022857">
    <property type="term" value="F:transmembrane transporter activity"/>
    <property type="evidence" value="ECO:0007669"/>
    <property type="project" value="InterPro"/>
</dbReference>
<keyword evidence="4 6" id="KW-1133">Transmembrane helix</keyword>
<evidence type="ECO:0000256" key="1">
    <source>
        <dbReference type="ARBA" id="ARBA00004651"/>
    </source>
</evidence>
<accession>A0A418X5A0</accession>